<comment type="caution">
    <text evidence="2">The sequence shown here is derived from an EMBL/GenBank/DDBJ whole genome shotgun (WGS) entry which is preliminary data.</text>
</comment>
<dbReference type="EMBL" id="SAVB01000038">
    <property type="protein sequence ID" value="RWR44055.1"/>
    <property type="molecule type" value="Genomic_DNA"/>
</dbReference>
<feature type="region of interest" description="Disordered" evidence="1">
    <location>
        <begin position="331"/>
        <end position="388"/>
    </location>
</feature>
<gene>
    <name evidence="2" type="ORF">EOW65_19480</name>
</gene>
<organism evidence="2 3">
    <name type="scientific">Paenirhodobacter ferrireducens</name>
    <dbReference type="NCBI Taxonomy" id="1215032"/>
    <lineage>
        <taxon>Bacteria</taxon>
        <taxon>Pseudomonadati</taxon>
        <taxon>Pseudomonadota</taxon>
        <taxon>Alphaproteobacteria</taxon>
        <taxon>Rhodobacterales</taxon>
        <taxon>Rhodobacter group</taxon>
        <taxon>Paenirhodobacter</taxon>
    </lineage>
</organism>
<keyword evidence="3" id="KW-1185">Reference proteome</keyword>
<dbReference type="Proteomes" id="UP000286594">
    <property type="component" value="Unassembled WGS sequence"/>
</dbReference>
<accession>A0A443L499</accession>
<protein>
    <submittedName>
        <fullName evidence="2">Uncharacterized protein</fullName>
    </submittedName>
</protein>
<dbReference type="AlphaFoldDB" id="A0A443L499"/>
<evidence type="ECO:0000256" key="1">
    <source>
        <dbReference type="SAM" id="MobiDB-lite"/>
    </source>
</evidence>
<proteinExistence type="predicted"/>
<feature type="compositionally biased region" description="Basic and acidic residues" evidence="1">
    <location>
        <begin position="338"/>
        <end position="349"/>
    </location>
</feature>
<sequence length="388" mass="42929">MAKIDDLLKKGRIFSQKAAADLSIKAKDLGGKLKIQGEIAAQRLADFQDDRKRRKEERERAEKITKFNKNVETLENCRAVLPPSTLRNLEAWKSANLDPEQKASFSNHPDVVALLGAACKRMNFYTIDKERAASNHVFTATSGDLLWLVPEKDRTQIIKSLVRQHSVRGTGTTAATVVSVLNKNYGGTAAMMANNAKIGAHNGQISALYNNLIFSIDYKQSATAVSPEQGRLIRLAYRFRFFQYGDEAQVRRCLFALIYNGGSVRWSLDSRNKFAANAQAEFHNAFRGYMMTPLEAKRIIDSLVEQARNDLPHALDADVSQAMQLYYKAPLPEPPSAIKERRQSEDHEASSPTNSSEELAGESAPTSVETEPKGPGAEPAQGATGKDK</sequence>
<evidence type="ECO:0000313" key="2">
    <source>
        <dbReference type="EMBL" id="RWR44055.1"/>
    </source>
</evidence>
<reference evidence="2 3" key="1">
    <citation type="submission" date="2019-01" db="EMBL/GenBank/DDBJ databases">
        <title>Sinorhodobacter populi sp. nov. isolated from the symptomatic bark tissue of Populus euramericana canker.</title>
        <authorList>
            <person name="Xu G."/>
        </authorList>
    </citation>
    <scope>NUCLEOTIDE SEQUENCE [LARGE SCALE GENOMIC DNA]</scope>
    <source>
        <strain evidence="2 3">CCTCC AB2012026</strain>
    </source>
</reference>
<evidence type="ECO:0000313" key="3">
    <source>
        <dbReference type="Proteomes" id="UP000286594"/>
    </source>
</evidence>
<name>A0A443L499_9RHOB</name>